<dbReference type="InterPro" id="IPR000477">
    <property type="entry name" value="RT_dom"/>
</dbReference>
<feature type="non-terminal residue" evidence="2">
    <location>
        <position position="85"/>
    </location>
</feature>
<evidence type="ECO:0000313" key="3">
    <source>
        <dbReference type="Proteomes" id="UP000631391"/>
    </source>
</evidence>
<protein>
    <submittedName>
        <fullName evidence="2">PO21 protein</fullName>
    </submittedName>
</protein>
<name>A0A851BWD3_PICGY</name>
<evidence type="ECO:0000313" key="2">
    <source>
        <dbReference type="EMBL" id="NWI48583.1"/>
    </source>
</evidence>
<dbReference type="OrthoDB" id="9902985at2759"/>
<sequence length="85" mass="9209">DPIKILTGVKQGIPMSPVLFNLTLDPLLCKLEIDGQGFQRGGLKVKAMAFADALVLLSDSWDGMSDNIKILETICELTGFQTQGE</sequence>
<dbReference type="AlphaFoldDB" id="A0A851BWD3"/>
<dbReference type="Proteomes" id="UP000631391">
    <property type="component" value="Unassembled WGS sequence"/>
</dbReference>
<keyword evidence="3" id="KW-1185">Reference proteome</keyword>
<dbReference type="Pfam" id="PF00078">
    <property type="entry name" value="RVT_1"/>
    <property type="match status" value="1"/>
</dbReference>
<reference evidence="2" key="1">
    <citation type="submission" date="2019-10" db="EMBL/GenBank/DDBJ databases">
        <title>Bird 10,000 Genomes (B10K) Project - Family phase.</title>
        <authorList>
            <person name="Zhang G."/>
        </authorList>
    </citation>
    <scope>NUCLEOTIDE SEQUENCE</scope>
    <source>
        <strain evidence="2">B10K-DU-012-30</strain>
        <tissue evidence="2">Muscle</tissue>
    </source>
</reference>
<evidence type="ECO:0000259" key="1">
    <source>
        <dbReference type="Pfam" id="PF00078"/>
    </source>
</evidence>
<proteinExistence type="predicted"/>
<gene>
    <name evidence="2" type="primary">Po21_0</name>
    <name evidence="2" type="ORF">PICGYM_R14668</name>
</gene>
<accession>A0A851BWD3</accession>
<organism evidence="2 3">
    <name type="scientific">Picathartes gymnocephalus</name>
    <name type="common">White-necked rockfowl</name>
    <dbReference type="NCBI Taxonomy" id="175131"/>
    <lineage>
        <taxon>Eukaryota</taxon>
        <taxon>Metazoa</taxon>
        <taxon>Chordata</taxon>
        <taxon>Craniata</taxon>
        <taxon>Vertebrata</taxon>
        <taxon>Euteleostomi</taxon>
        <taxon>Archelosauria</taxon>
        <taxon>Archosauria</taxon>
        <taxon>Dinosauria</taxon>
        <taxon>Saurischia</taxon>
        <taxon>Theropoda</taxon>
        <taxon>Coelurosauria</taxon>
        <taxon>Aves</taxon>
        <taxon>Neognathae</taxon>
        <taxon>Neoaves</taxon>
        <taxon>Telluraves</taxon>
        <taxon>Australaves</taxon>
        <taxon>Passeriformes</taxon>
        <taxon>Picathartidae</taxon>
        <taxon>Picathartes</taxon>
    </lineage>
</organism>
<comment type="caution">
    <text evidence="2">The sequence shown here is derived from an EMBL/GenBank/DDBJ whole genome shotgun (WGS) entry which is preliminary data.</text>
</comment>
<feature type="domain" description="Reverse transcriptase" evidence="1">
    <location>
        <begin position="4"/>
        <end position="82"/>
    </location>
</feature>
<dbReference type="EMBL" id="WEKY01082482">
    <property type="protein sequence ID" value="NWI48583.1"/>
    <property type="molecule type" value="Genomic_DNA"/>
</dbReference>
<feature type="non-terminal residue" evidence="2">
    <location>
        <position position="1"/>
    </location>
</feature>